<dbReference type="STRING" id="1246581.A0A2H9TKC8"/>
<dbReference type="PANTHER" id="PTHR46009:SF1">
    <property type="entry name" value="VACUOLAR PROTEIN SORTING-ASSOCIATED PROTEIN VTA1 HOMOLOG"/>
    <property type="match status" value="1"/>
</dbReference>
<name>A0A2H9TKC8_9FUNG</name>
<protein>
    <recommendedName>
        <fullName evidence="10">UBC core domain-containing protein</fullName>
    </recommendedName>
</protein>
<evidence type="ECO:0000256" key="9">
    <source>
        <dbReference type="SAM" id="MobiDB-lite"/>
    </source>
</evidence>
<dbReference type="InterPro" id="IPR039431">
    <property type="entry name" value="Vta1/CALS_N"/>
</dbReference>
<dbReference type="Gene3D" id="1.25.40.270">
    <property type="entry name" value="Vacuolar protein sorting-associated protein vta1"/>
    <property type="match status" value="1"/>
</dbReference>
<dbReference type="Pfam" id="PF04652">
    <property type="entry name" value="Vta1"/>
    <property type="match status" value="1"/>
</dbReference>
<dbReference type="InterPro" id="IPR023175">
    <property type="entry name" value="Vta1/CALS_N_sf"/>
</dbReference>
<comment type="similarity">
    <text evidence="3">Belongs to the VTA1 family.</text>
</comment>
<keyword evidence="12" id="KW-1185">Reference proteome</keyword>
<dbReference type="InterPro" id="IPR016135">
    <property type="entry name" value="UBQ-conjugating_enzyme/RWD"/>
</dbReference>
<dbReference type="Proteomes" id="UP000240830">
    <property type="component" value="Unassembled WGS sequence"/>
</dbReference>
<dbReference type="InterPro" id="IPR041212">
    <property type="entry name" value="Vta1_C"/>
</dbReference>
<evidence type="ECO:0000256" key="6">
    <source>
        <dbReference type="ARBA" id="ARBA00022753"/>
    </source>
</evidence>
<dbReference type="OrthoDB" id="1158011at2759"/>
<evidence type="ECO:0000256" key="1">
    <source>
        <dbReference type="ARBA" id="ARBA00004481"/>
    </source>
</evidence>
<dbReference type="Gene3D" id="3.10.110.10">
    <property type="entry name" value="Ubiquitin Conjugating Enzyme"/>
    <property type="match status" value="1"/>
</dbReference>
<evidence type="ECO:0000256" key="4">
    <source>
        <dbReference type="ARBA" id="ARBA00022448"/>
    </source>
</evidence>
<evidence type="ECO:0000313" key="12">
    <source>
        <dbReference type="Proteomes" id="UP000240830"/>
    </source>
</evidence>
<dbReference type="PROSITE" id="PS50127">
    <property type="entry name" value="UBC_2"/>
    <property type="match status" value="1"/>
</dbReference>
<evidence type="ECO:0000256" key="7">
    <source>
        <dbReference type="ARBA" id="ARBA00022927"/>
    </source>
</evidence>
<keyword evidence="8" id="KW-0472">Membrane</keyword>
<dbReference type="GO" id="GO:0015031">
    <property type="term" value="P:protein transport"/>
    <property type="evidence" value="ECO:0007669"/>
    <property type="project" value="UniProtKB-KW"/>
</dbReference>
<sequence length="787" mass="87220">MIIESEVSAPPSQLSGWQRFNFTKYLPQSYIPTNVPIFSSVENTGLHEAGIEATAQCQETALDALRLAAEECDSLERVLTVTESVGFWGGLSTSFLTLAKDNLGVRVCDTIALFTGFDPDYRGCVADKAINLTCLNEYSNRLLPLFFDDSLSFNLQSSCLVGGLLETFVTPNLFPYCGIQKMPLGISEVGFGTASQGKVPTNNLKNFSVLGSLGNAERSSWKLGRADSIEQESDYLGVSIYMSDTANSSLQSSSALLSLDSSDETEFRRYVKRSVLNRIRSDHGVKQQFGKEYSWQELCEDLEQIDNYLEWHFTLEGPNESPYEYGLYHGRLIFPADYPFSPPTLMFLTPSGRFQTGTKICLSVTGFHPEHWQPAWGVRTMLIAIRDHFTVEDRGAIGYVGMSAEERQQLAYSSRPFACRSCGYKPKPRADDEKIPPPLPPSVRPRPMESGLNNSHLIGFLMILVFAENCCKSRMLPECPEDFRHLLPYLQRASELKTREPVIAYYCGYYAVSIALCKPYQKSPENDAFIKALFSELEQALSNEPAMHDHEQARAAILQFASRIFLAADNEDRAGQATKKTGRLFLVASQFLEVMRGLGELGEEIEERIRYAKWKASDIVKSLNEGKQPLSGPPGSAEKIQEIDEVSRGGHLPSMSGQFQFDPEPRTTSETINKTADTTKMPNHQMSCPTFMPTDINKSAATDTAFHRTSPPIVLPAITIPGPVTVQPTQSPLQIPAAVSPVVDPLALSSAEKHARFAISAIQFEDVATAIKNLESALSILHSLPRK</sequence>
<feature type="compositionally biased region" description="Polar residues" evidence="9">
    <location>
        <begin position="666"/>
        <end position="686"/>
    </location>
</feature>
<keyword evidence="5" id="KW-0963">Cytoplasm</keyword>
<evidence type="ECO:0000256" key="8">
    <source>
        <dbReference type="ARBA" id="ARBA00023136"/>
    </source>
</evidence>
<dbReference type="InterPro" id="IPR044538">
    <property type="entry name" value="Vta1-like"/>
</dbReference>
<evidence type="ECO:0000256" key="2">
    <source>
        <dbReference type="ARBA" id="ARBA00004496"/>
    </source>
</evidence>
<evidence type="ECO:0000256" key="3">
    <source>
        <dbReference type="ARBA" id="ARBA00007895"/>
    </source>
</evidence>
<dbReference type="GO" id="GO:0005771">
    <property type="term" value="C:multivesicular body"/>
    <property type="evidence" value="ECO:0007669"/>
    <property type="project" value="TreeGrafter"/>
</dbReference>
<feature type="region of interest" description="Disordered" evidence="9">
    <location>
        <begin position="651"/>
        <end position="686"/>
    </location>
</feature>
<dbReference type="Pfam" id="PF18097">
    <property type="entry name" value="Vta1_C"/>
    <property type="match status" value="1"/>
</dbReference>
<dbReference type="EMBL" id="MTSL01000134">
    <property type="protein sequence ID" value="PJF18221.1"/>
    <property type="molecule type" value="Genomic_DNA"/>
</dbReference>
<dbReference type="GO" id="GO:0032511">
    <property type="term" value="P:late endosome to vacuole transport via multivesicular body sorting pathway"/>
    <property type="evidence" value="ECO:0007669"/>
    <property type="project" value="InterPro"/>
</dbReference>
<dbReference type="Gene3D" id="1.20.5.420">
    <property type="entry name" value="Immunoglobulin FC, subunit C"/>
    <property type="match status" value="1"/>
</dbReference>
<dbReference type="PANTHER" id="PTHR46009">
    <property type="entry name" value="VACUOLAR PROTEIN SORTING-ASSOCIATED PROTEIN VTA1 HOMOLOG"/>
    <property type="match status" value="1"/>
</dbReference>
<comment type="subcellular location">
    <subcellularLocation>
        <location evidence="2">Cytoplasm</location>
    </subcellularLocation>
    <subcellularLocation>
        <location evidence="1">Endosome membrane</location>
        <topology evidence="1">Peripheral membrane protein</topology>
    </subcellularLocation>
</comment>
<dbReference type="CDD" id="cd23799">
    <property type="entry name" value="UBCc_UBE2J"/>
    <property type="match status" value="1"/>
</dbReference>
<evidence type="ECO:0000259" key="10">
    <source>
        <dbReference type="PROSITE" id="PS50127"/>
    </source>
</evidence>
<feature type="domain" description="UBC core" evidence="10">
    <location>
        <begin position="274"/>
        <end position="425"/>
    </location>
</feature>
<proteinExistence type="inferred from homology"/>
<comment type="caution">
    <text evidence="11">The sequence shown here is derived from an EMBL/GenBank/DDBJ whole genome shotgun (WGS) entry which is preliminary data.</text>
</comment>
<dbReference type="GO" id="GO:0010008">
    <property type="term" value="C:endosome membrane"/>
    <property type="evidence" value="ECO:0007669"/>
    <property type="project" value="UniProtKB-SubCell"/>
</dbReference>
<dbReference type="SMART" id="SM00212">
    <property type="entry name" value="UBCc"/>
    <property type="match status" value="1"/>
</dbReference>
<organism evidence="11 12">
    <name type="scientific">Paramicrosporidium saccamoebae</name>
    <dbReference type="NCBI Taxonomy" id="1246581"/>
    <lineage>
        <taxon>Eukaryota</taxon>
        <taxon>Fungi</taxon>
        <taxon>Fungi incertae sedis</taxon>
        <taxon>Cryptomycota</taxon>
        <taxon>Cryptomycota incertae sedis</taxon>
        <taxon>Paramicrosporidium</taxon>
    </lineage>
</organism>
<dbReference type="AlphaFoldDB" id="A0A2H9TKC8"/>
<accession>A0A2H9TKC8</accession>
<keyword evidence="4" id="KW-0813">Transport</keyword>
<gene>
    <name evidence="11" type="ORF">PSACC_01949</name>
</gene>
<feature type="region of interest" description="Disordered" evidence="9">
    <location>
        <begin position="425"/>
        <end position="445"/>
    </location>
</feature>
<reference evidence="11 12" key="1">
    <citation type="submission" date="2016-10" db="EMBL/GenBank/DDBJ databases">
        <title>The genome of Paramicrosporidium saccamoebae is the missing link in understanding Cryptomycota and Microsporidia evolution.</title>
        <authorList>
            <person name="Quandt C.A."/>
            <person name="Beaudet D."/>
            <person name="Corsaro D."/>
            <person name="Michel R."/>
            <person name="Corradi N."/>
            <person name="James T."/>
        </authorList>
    </citation>
    <scope>NUCLEOTIDE SEQUENCE [LARGE SCALE GENOMIC DNA]</scope>
    <source>
        <strain evidence="11 12">KSL3</strain>
    </source>
</reference>
<keyword evidence="7" id="KW-0653">Protein transport</keyword>
<dbReference type="InterPro" id="IPR000608">
    <property type="entry name" value="UBC"/>
</dbReference>
<keyword evidence="6" id="KW-0967">Endosome</keyword>
<evidence type="ECO:0000256" key="5">
    <source>
        <dbReference type="ARBA" id="ARBA00022490"/>
    </source>
</evidence>
<dbReference type="SUPFAM" id="SSF54495">
    <property type="entry name" value="UBC-like"/>
    <property type="match status" value="1"/>
</dbReference>
<evidence type="ECO:0000313" key="11">
    <source>
        <dbReference type="EMBL" id="PJF18221.1"/>
    </source>
</evidence>
<dbReference type="Pfam" id="PF00179">
    <property type="entry name" value="UQ_con"/>
    <property type="match status" value="1"/>
</dbReference>